<dbReference type="GO" id="GO:0016042">
    <property type="term" value="P:lipid catabolic process"/>
    <property type="evidence" value="ECO:0007669"/>
    <property type="project" value="TreeGrafter"/>
</dbReference>
<feature type="signal peptide" evidence="5">
    <location>
        <begin position="1"/>
        <end position="29"/>
    </location>
</feature>
<comment type="subcellular location">
    <subcellularLocation>
        <location evidence="1">Secreted</location>
    </subcellularLocation>
</comment>
<evidence type="ECO:0000256" key="3">
    <source>
        <dbReference type="ARBA" id="ARBA00022525"/>
    </source>
</evidence>
<dbReference type="PANTHER" id="PTHR11610:SF181">
    <property type="entry name" value="INACTIVE PANCREATIC LIPASE-RELATED PROTEIN 1-LIKE"/>
    <property type="match status" value="1"/>
</dbReference>
<keyword evidence="8" id="KW-1185">Reference proteome</keyword>
<name>A0A7R9QAR8_9ACAR</name>
<evidence type="ECO:0000256" key="1">
    <source>
        <dbReference type="ARBA" id="ARBA00004613"/>
    </source>
</evidence>
<proteinExistence type="inferred from homology"/>
<evidence type="ECO:0000256" key="4">
    <source>
        <dbReference type="RuleBase" id="RU004262"/>
    </source>
</evidence>
<feature type="non-terminal residue" evidence="7">
    <location>
        <position position="1"/>
    </location>
</feature>
<protein>
    <recommendedName>
        <fullName evidence="6">Lipase domain-containing protein</fullName>
    </recommendedName>
</protein>
<evidence type="ECO:0000256" key="2">
    <source>
        <dbReference type="ARBA" id="ARBA00010701"/>
    </source>
</evidence>
<dbReference type="Gene3D" id="3.40.50.1820">
    <property type="entry name" value="alpha/beta hydrolase"/>
    <property type="match status" value="1"/>
</dbReference>
<dbReference type="SUPFAM" id="SSF53474">
    <property type="entry name" value="alpha/beta-Hydrolases"/>
    <property type="match status" value="1"/>
</dbReference>
<comment type="similarity">
    <text evidence="2 4">Belongs to the AB hydrolase superfamily. Lipase family.</text>
</comment>
<dbReference type="EMBL" id="CAJPIZ010021638">
    <property type="protein sequence ID" value="CAG2117694.1"/>
    <property type="molecule type" value="Genomic_DNA"/>
</dbReference>
<dbReference type="AlphaFoldDB" id="A0A7R9QAR8"/>
<reference evidence="7" key="1">
    <citation type="submission" date="2020-11" db="EMBL/GenBank/DDBJ databases">
        <authorList>
            <person name="Tran Van P."/>
        </authorList>
    </citation>
    <scope>NUCLEOTIDE SEQUENCE</scope>
</reference>
<accession>A0A7R9QAR8</accession>
<sequence>MTTSNSPTAIITKLAIIITTGNLFTHVWGQEVSGVCYGELGCFNRTHDYQHAIVRPVALLPQSPQQINTKLSLYTRQRPEGRHLLLDQWLAGGKDLKAFVDLSTDDRKPMKFIVIGFNDNPINQQWINRLKNELIINSDCNVFIVDWSKGNGLPYHQAIENMRVVAAQLYVFIINLWGYLHVDFNDYHLIGYSVGAHLAGLVGKQVKSYNASSALGRITGLEPARPYF</sequence>
<dbReference type="InterPro" id="IPR013818">
    <property type="entry name" value="Lipase"/>
</dbReference>
<dbReference type="PRINTS" id="PR00821">
    <property type="entry name" value="TAGLIPASE"/>
</dbReference>
<evidence type="ECO:0000256" key="5">
    <source>
        <dbReference type="SAM" id="SignalP"/>
    </source>
</evidence>
<evidence type="ECO:0000313" key="7">
    <source>
        <dbReference type="EMBL" id="CAD7639046.1"/>
    </source>
</evidence>
<feature type="chain" id="PRO_5035592795" description="Lipase domain-containing protein" evidence="5">
    <location>
        <begin position="30"/>
        <end position="228"/>
    </location>
</feature>
<dbReference type="EMBL" id="OC876213">
    <property type="protein sequence ID" value="CAD7639046.1"/>
    <property type="molecule type" value="Genomic_DNA"/>
</dbReference>
<dbReference type="InterPro" id="IPR000734">
    <property type="entry name" value="TAG_lipase"/>
</dbReference>
<organism evidence="7">
    <name type="scientific">Medioppia subpectinata</name>
    <dbReference type="NCBI Taxonomy" id="1979941"/>
    <lineage>
        <taxon>Eukaryota</taxon>
        <taxon>Metazoa</taxon>
        <taxon>Ecdysozoa</taxon>
        <taxon>Arthropoda</taxon>
        <taxon>Chelicerata</taxon>
        <taxon>Arachnida</taxon>
        <taxon>Acari</taxon>
        <taxon>Acariformes</taxon>
        <taxon>Sarcoptiformes</taxon>
        <taxon>Oribatida</taxon>
        <taxon>Brachypylina</taxon>
        <taxon>Oppioidea</taxon>
        <taxon>Oppiidae</taxon>
        <taxon>Medioppia</taxon>
    </lineage>
</organism>
<gene>
    <name evidence="7" type="ORF">OSB1V03_LOCUS17647</name>
</gene>
<dbReference type="Proteomes" id="UP000759131">
    <property type="component" value="Unassembled WGS sequence"/>
</dbReference>
<evidence type="ECO:0000313" key="8">
    <source>
        <dbReference type="Proteomes" id="UP000759131"/>
    </source>
</evidence>
<dbReference type="GO" id="GO:0005615">
    <property type="term" value="C:extracellular space"/>
    <property type="evidence" value="ECO:0007669"/>
    <property type="project" value="TreeGrafter"/>
</dbReference>
<keyword evidence="5" id="KW-0732">Signal</keyword>
<keyword evidence="3" id="KW-0964">Secreted</keyword>
<dbReference type="Pfam" id="PF00151">
    <property type="entry name" value="Lipase"/>
    <property type="match status" value="1"/>
</dbReference>
<dbReference type="PANTHER" id="PTHR11610">
    <property type="entry name" value="LIPASE"/>
    <property type="match status" value="1"/>
</dbReference>
<evidence type="ECO:0000259" key="6">
    <source>
        <dbReference type="Pfam" id="PF00151"/>
    </source>
</evidence>
<feature type="domain" description="Lipase" evidence="6">
    <location>
        <begin position="35"/>
        <end position="228"/>
    </location>
</feature>
<dbReference type="InterPro" id="IPR029058">
    <property type="entry name" value="AB_hydrolase_fold"/>
</dbReference>
<dbReference type="OrthoDB" id="6507658at2759"/>
<dbReference type="GO" id="GO:0016298">
    <property type="term" value="F:lipase activity"/>
    <property type="evidence" value="ECO:0007669"/>
    <property type="project" value="InterPro"/>
</dbReference>